<organism evidence="1 2">
    <name type="scientific">Funneliformis mosseae</name>
    <name type="common">Endomycorrhizal fungus</name>
    <name type="synonym">Glomus mosseae</name>
    <dbReference type="NCBI Taxonomy" id="27381"/>
    <lineage>
        <taxon>Eukaryota</taxon>
        <taxon>Fungi</taxon>
        <taxon>Fungi incertae sedis</taxon>
        <taxon>Mucoromycota</taxon>
        <taxon>Glomeromycotina</taxon>
        <taxon>Glomeromycetes</taxon>
        <taxon>Glomerales</taxon>
        <taxon>Glomeraceae</taxon>
        <taxon>Funneliformis</taxon>
    </lineage>
</organism>
<accession>A0A9N9IRM9</accession>
<name>A0A9N9IRM9_FUNMO</name>
<feature type="non-terminal residue" evidence="1">
    <location>
        <position position="1"/>
    </location>
</feature>
<proteinExistence type="predicted"/>
<gene>
    <name evidence="1" type="ORF">FMOSSE_LOCUS16519</name>
</gene>
<dbReference type="AlphaFoldDB" id="A0A9N9IRM9"/>
<dbReference type="EMBL" id="CAJVPP010023954">
    <property type="protein sequence ID" value="CAG8748514.1"/>
    <property type="molecule type" value="Genomic_DNA"/>
</dbReference>
<reference evidence="1" key="1">
    <citation type="submission" date="2021-06" db="EMBL/GenBank/DDBJ databases">
        <authorList>
            <person name="Kallberg Y."/>
            <person name="Tangrot J."/>
            <person name="Rosling A."/>
        </authorList>
    </citation>
    <scope>NUCLEOTIDE SEQUENCE</scope>
    <source>
        <strain evidence="1">87-6 pot B 2015</strain>
    </source>
</reference>
<keyword evidence="2" id="KW-1185">Reference proteome</keyword>
<evidence type="ECO:0000313" key="2">
    <source>
        <dbReference type="Proteomes" id="UP000789375"/>
    </source>
</evidence>
<sequence>MEYMGNCKSLLLKYDVKIQYAKIKESNVIAKRDHKEFEKHSGIQQGAIDFLLPLSNCSRD</sequence>
<evidence type="ECO:0000313" key="1">
    <source>
        <dbReference type="EMBL" id="CAG8748514.1"/>
    </source>
</evidence>
<comment type="caution">
    <text evidence="1">The sequence shown here is derived from an EMBL/GenBank/DDBJ whole genome shotgun (WGS) entry which is preliminary data.</text>
</comment>
<protein>
    <submittedName>
        <fullName evidence="1">1301_t:CDS:1</fullName>
    </submittedName>
</protein>
<dbReference type="Proteomes" id="UP000789375">
    <property type="component" value="Unassembled WGS sequence"/>
</dbReference>